<dbReference type="AlphaFoldDB" id="A0AAD5V2N5"/>
<proteinExistence type="predicted"/>
<dbReference type="Gene3D" id="2.130.10.10">
    <property type="entry name" value="YVTN repeat-like/Quinoprotein amine dehydrogenase"/>
    <property type="match status" value="2"/>
</dbReference>
<evidence type="ECO:0000313" key="4">
    <source>
        <dbReference type="EMBL" id="KAJ3483182.1"/>
    </source>
</evidence>
<dbReference type="PANTHER" id="PTHR22847:SF637">
    <property type="entry name" value="WD REPEAT DOMAIN 5B"/>
    <property type="match status" value="1"/>
</dbReference>
<feature type="repeat" description="WD" evidence="3">
    <location>
        <begin position="1"/>
        <end position="23"/>
    </location>
</feature>
<evidence type="ECO:0000256" key="2">
    <source>
        <dbReference type="ARBA" id="ARBA00022737"/>
    </source>
</evidence>
<gene>
    <name evidence="4" type="ORF">NLI96_g6494</name>
</gene>
<dbReference type="PROSITE" id="PS50082">
    <property type="entry name" value="WD_REPEATS_2"/>
    <property type="match status" value="3"/>
</dbReference>
<dbReference type="InterPro" id="IPR015943">
    <property type="entry name" value="WD40/YVTN_repeat-like_dom_sf"/>
</dbReference>
<comment type="caution">
    <text evidence="4">The sequence shown here is derived from an EMBL/GenBank/DDBJ whole genome shotgun (WGS) entry which is preliminary data.</text>
</comment>
<organism evidence="4 5">
    <name type="scientific">Meripilus lineatus</name>
    <dbReference type="NCBI Taxonomy" id="2056292"/>
    <lineage>
        <taxon>Eukaryota</taxon>
        <taxon>Fungi</taxon>
        <taxon>Dikarya</taxon>
        <taxon>Basidiomycota</taxon>
        <taxon>Agaricomycotina</taxon>
        <taxon>Agaricomycetes</taxon>
        <taxon>Polyporales</taxon>
        <taxon>Meripilaceae</taxon>
        <taxon>Meripilus</taxon>
    </lineage>
</organism>
<dbReference type="InterPro" id="IPR036322">
    <property type="entry name" value="WD40_repeat_dom_sf"/>
</dbReference>
<dbReference type="GO" id="GO:1990234">
    <property type="term" value="C:transferase complex"/>
    <property type="evidence" value="ECO:0007669"/>
    <property type="project" value="UniProtKB-ARBA"/>
</dbReference>
<dbReference type="InterPro" id="IPR019775">
    <property type="entry name" value="WD40_repeat_CS"/>
</dbReference>
<evidence type="ECO:0000256" key="1">
    <source>
        <dbReference type="ARBA" id="ARBA00022574"/>
    </source>
</evidence>
<keyword evidence="1 3" id="KW-0853">WD repeat</keyword>
<dbReference type="InterPro" id="IPR001680">
    <property type="entry name" value="WD40_rpt"/>
</dbReference>
<sequence>MVTGGSDRRVAVWDLNENYLVKLIQDHEDSVLCVRFDEKRLVSCSKDRTIRTYLLPDFRPSYILDDHRAAVNAVSISPDYIVSASGDRSIRVWDANTGAVLRSFEEHHGRGIASVAFKPPYVASGSSDNHLRLINISTSEGWSTSPDFDTQPSSSSTLSGLHCATCGNPTVRNSAAANASQARRLRAHEDLVRTVALNSDFVITGSYDHTIKVWDRKTGAFVADLSGGHSGRIFCVGFDCSKVRFCFVTLQIHDTQRLGSVRLL</sequence>
<dbReference type="Proteomes" id="UP001212997">
    <property type="component" value="Unassembled WGS sequence"/>
</dbReference>
<accession>A0AAD5V2N5</accession>
<dbReference type="PRINTS" id="PR00320">
    <property type="entry name" value="GPROTEINBRPT"/>
</dbReference>
<dbReference type="InterPro" id="IPR020472">
    <property type="entry name" value="WD40_PAC1"/>
</dbReference>
<keyword evidence="2" id="KW-0677">Repeat</keyword>
<dbReference type="PROSITE" id="PS00678">
    <property type="entry name" value="WD_REPEATS_1"/>
    <property type="match status" value="2"/>
</dbReference>
<keyword evidence="5" id="KW-1185">Reference proteome</keyword>
<dbReference type="EMBL" id="JANAWD010000238">
    <property type="protein sequence ID" value="KAJ3483182.1"/>
    <property type="molecule type" value="Genomic_DNA"/>
</dbReference>
<feature type="repeat" description="WD" evidence="3">
    <location>
        <begin position="64"/>
        <end position="103"/>
    </location>
</feature>
<evidence type="ECO:0000313" key="5">
    <source>
        <dbReference type="Proteomes" id="UP001212997"/>
    </source>
</evidence>
<dbReference type="PROSITE" id="PS50294">
    <property type="entry name" value="WD_REPEATS_REGION"/>
    <property type="match status" value="2"/>
</dbReference>
<dbReference type="PANTHER" id="PTHR22847">
    <property type="entry name" value="WD40 REPEAT PROTEIN"/>
    <property type="match status" value="1"/>
</dbReference>
<evidence type="ECO:0000256" key="3">
    <source>
        <dbReference type="PROSITE-ProRule" id="PRU00221"/>
    </source>
</evidence>
<name>A0AAD5V2N5_9APHY</name>
<feature type="repeat" description="WD" evidence="3">
    <location>
        <begin position="185"/>
        <end position="224"/>
    </location>
</feature>
<protein>
    <recommendedName>
        <fullName evidence="6">WD40 repeat-like protein</fullName>
    </recommendedName>
</protein>
<dbReference type="SUPFAM" id="SSF50978">
    <property type="entry name" value="WD40 repeat-like"/>
    <property type="match status" value="1"/>
</dbReference>
<evidence type="ECO:0008006" key="6">
    <source>
        <dbReference type="Google" id="ProtNLM"/>
    </source>
</evidence>
<dbReference type="Pfam" id="PF00400">
    <property type="entry name" value="WD40"/>
    <property type="match status" value="4"/>
</dbReference>
<reference evidence="4" key="1">
    <citation type="submission" date="2022-07" db="EMBL/GenBank/DDBJ databases">
        <title>Genome Sequence of Physisporinus lineatus.</title>
        <authorList>
            <person name="Buettner E."/>
        </authorList>
    </citation>
    <scope>NUCLEOTIDE SEQUENCE</scope>
    <source>
        <strain evidence="4">VT162</strain>
    </source>
</reference>
<dbReference type="SMART" id="SM00320">
    <property type="entry name" value="WD40"/>
    <property type="match status" value="4"/>
</dbReference>